<organism evidence="2 3">
    <name type="scientific">Aeoliella mucimassa</name>
    <dbReference type="NCBI Taxonomy" id="2527972"/>
    <lineage>
        <taxon>Bacteria</taxon>
        <taxon>Pseudomonadati</taxon>
        <taxon>Planctomycetota</taxon>
        <taxon>Planctomycetia</taxon>
        <taxon>Pirellulales</taxon>
        <taxon>Lacipirellulaceae</taxon>
        <taxon>Aeoliella</taxon>
    </lineage>
</organism>
<dbReference type="InterPro" id="IPR036237">
    <property type="entry name" value="Xyl_isomerase-like_sf"/>
</dbReference>
<evidence type="ECO:0000313" key="3">
    <source>
        <dbReference type="Proteomes" id="UP000315750"/>
    </source>
</evidence>
<evidence type="ECO:0000259" key="1">
    <source>
        <dbReference type="Pfam" id="PF01261"/>
    </source>
</evidence>
<accession>A0A518AL78</accession>
<dbReference type="GO" id="GO:0050114">
    <property type="term" value="F:myo-inosose-2 dehydratase activity"/>
    <property type="evidence" value="ECO:0007669"/>
    <property type="project" value="UniProtKB-EC"/>
</dbReference>
<keyword evidence="2" id="KW-0456">Lyase</keyword>
<dbReference type="EMBL" id="CP036278">
    <property type="protein sequence ID" value="QDU55492.1"/>
    <property type="molecule type" value="Genomic_DNA"/>
</dbReference>
<dbReference type="KEGG" id="amuc:Pan181_16810"/>
<dbReference type="EC" id="4.2.1.44" evidence="2"/>
<dbReference type="Gene3D" id="3.20.20.150">
    <property type="entry name" value="Divalent-metal-dependent TIM barrel enzymes"/>
    <property type="match status" value="1"/>
</dbReference>
<reference evidence="2 3" key="1">
    <citation type="submission" date="2019-02" db="EMBL/GenBank/DDBJ databases">
        <title>Deep-cultivation of Planctomycetes and their phenomic and genomic characterization uncovers novel biology.</title>
        <authorList>
            <person name="Wiegand S."/>
            <person name="Jogler M."/>
            <person name="Boedeker C."/>
            <person name="Pinto D."/>
            <person name="Vollmers J."/>
            <person name="Rivas-Marin E."/>
            <person name="Kohn T."/>
            <person name="Peeters S.H."/>
            <person name="Heuer A."/>
            <person name="Rast P."/>
            <person name="Oberbeckmann S."/>
            <person name="Bunk B."/>
            <person name="Jeske O."/>
            <person name="Meyerdierks A."/>
            <person name="Storesund J.E."/>
            <person name="Kallscheuer N."/>
            <person name="Luecker S."/>
            <person name="Lage O.M."/>
            <person name="Pohl T."/>
            <person name="Merkel B.J."/>
            <person name="Hornburger P."/>
            <person name="Mueller R.-W."/>
            <person name="Bruemmer F."/>
            <person name="Labrenz M."/>
            <person name="Spormann A.M."/>
            <person name="Op den Camp H."/>
            <person name="Overmann J."/>
            <person name="Amann R."/>
            <person name="Jetten M.S.M."/>
            <person name="Mascher T."/>
            <person name="Medema M.H."/>
            <person name="Devos D.P."/>
            <person name="Kaster A.-K."/>
            <person name="Ovreas L."/>
            <person name="Rohde M."/>
            <person name="Galperin M.Y."/>
            <person name="Jogler C."/>
        </authorList>
    </citation>
    <scope>NUCLEOTIDE SEQUENCE [LARGE SCALE GENOMIC DNA]</scope>
    <source>
        <strain evidence="2 3">Pan181</strain>
    </source>
</reference>
<dbReference type="InterPro" id="IPR013022">
    <property type="entry name" value="Xyl_isomerase-like_TIM-brl"/>
</dbReference>
<dbReference type="InterPro" id="IPR050312">
    <property type="entry name" value="IolE/XylAMocC-like"/>
</dbReference>
<dbReference type="PANTHER" id="PTHR12110:SF21">
    <property type="entry name" value="XYLOSE ISOMERASE-LIKE TIM BARREL DOMAIN-CONTAINING PROTEIN"/>
    <property type="match status" value="1"/>
</dbReference>
<dbReference type="RefSeq" id="WP_145246346.1">
    <property type="nucleotide sequence ID" value="NZ_CP036278.1"/>
</dbReference>
<name>A0A518AL78_9BACT</name>
<protein>
    <submittedName>
        <fullName evidence="2">Inosose dehydratase</fullName>
        <ecNumber evidence="2">4.2.1.44</ecNumber>
    </submittedName>
</protein>
<dbReference type="OrthoDB" id="9779184at2"/>
<dbReference type="Pfam" id="PF01261">
    <property type="entry name" value="AP_endonuc_2"/>
    <property type="match status" value="1"/>
</dbReference>
<dbReference type="AlphaFoldDB" id="A0A518AL78"/>
<keyword evidence="3" id="KW-1185">Reference proteome</keyword>
<evidence type="ECO:0000313" key="2">
    <source>
        <dbReference type="EMBL" id="QDU55492.1"/>
    </source>
</evidence>
<sequence>MSRPVTLFTGQWADLTCEEMCQKGRDFGYNGLELACWGDHFEVNKAMEDPNYVAAKRDQLDKYDLECHAISAHLVGQAVCDLVDERHKSILPDYVWGDGNPAGVNERAAEELKNTARAAQKFGVEVVNGFTGSSIWHLLYSFPPVPESMIEDGFKLFADRFNPILDVFAECGVKFALEVHPTEIAFDIYTAQRALEAIDNRPEFGFNFDPSHLLWQGVDPVEFIRAFPDRIYHVHIKDAIVTLNGKTGILASHLNFGDDRRGWDFRSPGRGGVNFEEVLRALNRVGYAGPLSVEWEDCGMQRDHGAKEAAEFVRRMDFAPSDVQFDAAFEKE</sequence>
<dbReference type="PANTHER" id="PTHR12110">
    <property type="entry name" value="HYDROXYPYRUVATE ISOMERASE"/>
    <property type="match status" value="1"/>
</dbReference>
<gene>
    <name evidence="2" type="primary">iolE_1</name>
    <name evidence="2" type="ORF">Pan181_16810</name>
</gene>
<dbReference type="Proteomes" id="UP000315750">
    <property type="component" value="Chromosome"/>
</dbReference>
<dbReference type="SUPFAM" id="SSF51658">
    <property type="entry name" value="Xylose isomerase-like"/>
    <property type="match status" value="1"/>
</dbReference>
<proteinExistence type="predicted"/>
<feature type="domain" description="Xylose isomerase-like TIM barrel" evidence="1">
    <location>
        <begin position="24"/>
        <end position="315"/>
    </location>
</feature>